<organism evidence="1 2">
    <name type="scientific">Mycolicibacter arupensis</name>
    <dbReference type="NCBI Taxonomy" id="342002"/>
    <lineage>
        <taxon>Bacteria</taxon>
        <taxon>Bacillati</taxon>
        <taxon>Actinomycetota</taxon>
        <taxon>Actinomycetes</taxon>
        <taxon>Mycobacteriales</taxon>
        <taxon>Mycobacteriaceae</taxon>
        <taxon>Mycolicibacter</taxon>
    </lineage>
</organism>
<reference evidence="1 2" key="1">
    <citation type="submission" date="2018-09" db="EMBL/GenBank/DDBJ databases">
        <title>Metagenome Assembled Genomes from an Advanced Water Purification Facility.</title>
        <authorList>
            <person name="Stamps B.W."/>
            <person name="Spear J.R."/>
        </authorList>
    </citation>
    <scope>NUCLEOTIDE SEQUENCE [LARGE SCALE GENOMIC DNA]</scope>
    <source>
        <strain evidence="1">Bin_29_2</strain>
    </source>
</reference>
<evidence type="ECO:0000313" key="2">
    <source>
        <dbReference type="Proteomes" id="UP000321797"/>
    </source>
</evidence>
<accession>A0A5C7YAK0</accession>
<protein>
    <recommendedName>
        <fullName evidence="3">Phage head morphogenesis domain-containing protein</fullName>
    </recommendedName>
</protein>
<sequence length="196" mass="21811">MTPLPSPADKYQAELEKLADATARAARRAANRRNLTKAARAENVAAIVQRGNAQALALAEAFTQHQLESVTGRAVPARGLLPTDDSDRLLKAAKTILEEPDPLARIGRLGESEVLHTAQGGVEESLTGRKRSRGGYLGWRRKMESDPCKRCVWWSRNGRVFPPDHHMPRHHSCRCVQEIVLVPVKPLPVRKRKPKK</sequence>
<dbReference type="AlphaFoldDB" id="A0A5C7YAK0"/>
<dbReference type="RefSeq" id="WP_276759450.1">
    <property type="nucleotide sequence ID" value="NZ_SSGD01000027.1"/>
</dbReference>
<evidence type="ECO:0008006" key="3">
    <source>
        <dbReference type="Google" id="ProtNLM"/>
    </source>
</evidence>
<dbReference type="Proteomes" id="UP000321797">
    <property type="component" value="Unassembled WGS sequence"/>
</dbReference>
<comment type="caution">
    <text evidence="1">The sequence shown here is derived from an EMBL/GenBank/DDBJ whole genome shotgun (WGS) entry which is preliminary data.</text>
</comment>
<name>A0A5C7YAK0_9MYCO</name>
<dbReference type="EMBL" id="SSGD01000027">
    <property type="protein sequence ID" value="TXI58284.1"/>
    <property type="molecule type" value="Genomic_DNA"/>
</dbReference>
<gene>
    <name evidence="1" type="ORF">E6Q54_05990</name>
</gene>
<evidence type="ECO:0000313" key="1">
    <source>
        <dbReference type="EMBL" id="TXI58284.1"/>
    </source>
</evidence>
<proteinExistence type="predicted"/>